<dbReference type="InterPro" id="IPR001633">
    <property type="entry name" value="EAL_dom"/>
</dbReference>
<dbReference type="NCBIfam" id="TIGR00254">
    <property type="entry name" value="GGDEF"/>
    <property type="match status" value="1"/>
</dbReference>
<sequence length="631" mass="70960">MADNLELIKSDSNLRKRLLLGSIMLSLLVITIFCYVGYNLLLEMEKDLERQSFEEQYADVKTLLSPIIAEADLSGPVSLVPRDLSILAEDILIIEFDQKELYRDPRLAPQTFLQPLKQTGFFSSGDGQYYVHSDVLPENQKPLTVIWQSENMASISQHVISRLSVAAFLTFWLSIWSALIMSAFIARRFENANKSLEKLALIDNLTKLYNRNALLSGLELNNKEGALMFLDLDRFRDINDALGHDMGDRILKAFALRLRQLMRPHTRLYRYRSDEFVIWIPNLPADEVMSRAFNLLYECREPLIIGKSEFEIGCSIGVACAPEHGDEAETLVQNAENAMLRAKRMRLGIQVYNDRLAHNNTVEVTLRSQLRTALQQNQFELYYQPKVWLSDGSLAGAEAIVRWNHPDEGLLSPGYFINLVEQSGIVHAFTRYTIDSAVKQIKKWDSEGTPLSVAVNLSAYNLMDTAFIPFVEKALFSSGIDPARLEFELTESATMVDIAVSKRMISAFNLLGIKTSIDDFGTGMSSFAYLRELDVHTIKLDRAFITDVVHNAKDEKIVTAMIALCHSLGIEVVAEGIEQQDQAALLKKLNCDIGQGFFFGKPAPAENIDALLATQQDISANLTATRAAERP</sequence>
<dbReference type="Gene3D" id="3.30.70.270">
    <property type="match status" value="1"/>
</dbReference>
<feature type="transmembrane region" description="Helical" evidence="1">
    <location>
        <begin position="20"/>
        <end position="41"/>
    </location>
</feature>
<gene>
    <name evidence="4" type="ORF">D0Y50_11695</name>
</gene>
<dbReference type="PROSITE" id="PS50887">
    <property type="entry name" value="GGDEF"/>
    <property type="match status" value="1"/>
</dbReference>
<evidence type="ECO:0000259" key="2">
    <source>
        <dbReference type="PROSITE" id="PS50883"/>
    </source>
</evidence>
<dbReference type="Pfam" id="PF00563">
    <property type="entry name" value="EAL"/>
    <property type="match status" value="1"/>
</dbReference>
<dbReference type="InterPro" id="IPR000160">
    <property type="entry name" value="GGDEF_dom"/>
</dbReference>
<dbReference type="SUPFAM" id="SSF141868">
    <property type="entry name" value="EAL domain-like"/>
    <property type="match status" value="1"/>
</dbReference>
<dbReference type="InterPro" id="IPR050706">
    <property type="entry name" value="Cyclic-di-GMP_PDE-like"/>
</dbReference>
<dbReference type="GO" id="GO:0071111">
    <property type="term" value="F:cyclic-guanylate-specific phosphodiesterase activity"/>
    <property type="evidence" value="ECO:0007669"/>
    <property type="project" value="InterPro"/>
</dbReference>
<feature type="transmembrane region" description="Helical" evidence="1">
    <location>
        <begin position="165"/>
        <end position="186"/>
    </location>
</feature>
<dbReference type="PROSITE" id="PS50883">
    <property type="entry name" value="EAL"/>
    <property type="match status" value="1"/>
</dbReference>
<protein>
    <submittedName>
        <fullName evidence="4">Bifunctional diguanylate cyclase/phosphodiesterase</fullName>
    </submittedName>
</protein>
<dbReference type="AlphaFoldDB" id="A0A346NN48"/>
<evidence type="ECO:0000313" key="5">
    <source>
        <dbReference type="Proteomes" id="UP000262073"/>
    </source>
</evidence>
<accession>A0A346NN48</accession>
<dbReference type="Gene3D" id="3.20.20.450">
    <property type="entry name" value="EAL domain"/>
    <property type="match status" value="1"/>
</dbReference>
<dbReference type="InterPro" id="IPR029787">
    <property type="entry name" value="Nucleotide_cyclase"/>
</dbReference>
<organism evidence="4 5">
    <name type="scientific">Salinimonas sediminis</name>
    <dbReference type="NCBI Taxonomy" id="2303538"/>
    <lineage>
        <taxon>Bacteria</taxon>
        <taxon>Pseudomonadati</taxon>
        <taxon>Pseudomonadota</taxon>
        <taxon>Gammaproteobacteria</taxon>
        <taxon>Alteromonadales</taxon>
        <taxon>Alteromonadaceae</taxon>
        <taxon>Alteromonas/Salinimonas group</taxon>
        <taxon>Salinimonas</taxon>
    </lineage>
</organism>
<dbReference type="PANTHER" id="PTHR33121">
    <property type="entry name" value="CYCLIC DI-GMP PHOSPHODIESTERASE PDEF"/>
    <property type="match status" value="1"/>
</dbReference>
<evidence type="ECO:0000313" key="4">
    <source>
        <dbReference type="EMBL" id="AXR06955.1"/>
    </source>
</evidence>
<proteinExistence type="predicted"/>
<dbReference type="InterPro" id="IPR043128">
    <property type="entry name" value="Rev_trsase/Diguanyl_cyclase"/>
</dbReference>
<dbReference type="Pfam" id="PF00990">
    <property type="entry name" value="GGDEF"/>
    <property type="match status" value="1"/>
</dbReference>
<evidence type="ECO:0000259" key="3">
    <source>
        <dbReference type="PROSITE" id="PS50887"/>
    </source>
</evidence>
<dbReference type="CDD" id="cd01948">
    <property type="entry name" value="EAL"/>
    <property type="match status" value="1"/>
</dbReference>
<evidence type="ECO:0000256" key="1">
    <source>
        <dbReference type="SAM" id="Phobius"/>
    </source>
</evidence>
<dbReference type="InterPro" id="IPR035919">
    <property type="entry name" value="EAL_sf"/>
</dbReference>
<dbReference type="Proteomes" id="UP000262073">
    <property type="component" value="Chromosome"/>
</dbReference>
<keyword evidence="5" id="KW-1185">Reference proteome</keyword>
<reference evidence="4 5" key="1">
    <citation type="submission" date="2018-08" db="EMBL/GenBank/DDBJ databases">
        <title>Salinimonas sediminis sp. nov., a piezophilic bacterium isolated from a deep-sea sediment sample from the New Britain Trench.</title>
        <authorList>
            <person name="Cao J."/>
        </authorList>
    </citation>
    <scope>NUCLEOTIDE SEQUENCE [LARGE SCALE GENOMIC DNA]</scope>
    <source>
        <strain evidence="4 5">N102</strain>
    </source>
</reference>
<dbReference type="SMART" id="SM00267">
    <property type="entry name" value="GGDEF"/>
    <property type="match status" value="1"/>
</dbReference>
<dbReference type="SMART" id="SM00052">
    <property type="entry name" value="EAL"/>
    <property type="match status" value="1"/>
</dbReference>
<dbReference type="RefSeq" id="WP_108567116.1">
    <property type="nucleotide sequence ID" value="NZ_CP031769.1"/>
</dbReference>
<keyword evidence="1" id="KW-0472">Membrane</keyword>
<dbReference type="PANTHER" id="PTHR33121:SF79">
    <property type="entry name" value="CYCLIC DI-GMP PHOSPHODIESTERASE PDED-RELATED"/>
    <property type="match status" value="1"/>
</dbReference>
<feature type="domain" description="EAL" evidence="2">
    <location>
        <begin position="363"/>
        <end position="616"/>
    </location>
</feature>
<dbReference type="EMBL" id="CP031769">
    <property type="protein sequence ID" value="AXR06955.1"/>
    <property type="molecule type" value="Genomic_DNA"/>
</dbReference>
<keyword evidence="1" id="KW-1133">Transmembrane helix</keyword>
<keyword evidence="1" id="KW-0812">Transmembrane</keyword>
<feature type="domain" description="GGDEF" evidence="3">
    <location>
        <begin position="223"/>
        <end position="354"/>
    </location>
</feature>
<name>A0A346NN48_9ALTE</name>
<dbReference type="OrthoDB" id="1316910at2"/>
<dbReference type="CDD" id="cd01949">
    <property type="entry name" value="GGDEF"/>
    <property type="match status" value="1"/>
</dbReference>
<dbReference type="SUPFAM" id="SSF55073">
    <property type="entry name" value="Nucleotide cyclase"/>
    <property type="match status" value="1"/>
</dbReference>
<dbReference type="KEGG" id="salm:D0Y50_11695"/>